<dbReference type="FunFam" id="1.25.40.10:FF:001386">
    <property type="entry name" value="Pentatricopeptide repeat-containing protein At3g26782, mitochondrial"/>
    <property type="match status" value="1"/>
</dbReference>
<feature type="repeat" description="PPR" evidence="3">
    <location>
        <begin position="131"/>
        <end position="161"/>
    </location>
</feature>
<dbReference type="FunFam" id="1.25.40.10:FF:000205">
    <property type="entry name" value="Pentatricopeptide repeat-containing protein, mitochondrial"/>
    <property type="match status" value="1"/>
</dbReference>
<feature type="repeat" description="PPR" evidence="3">
    <location>
        <begin position="264"/>
        <end position="298"/>
    </location>
</feature>
<dbReference type="RefSeq" id="XP_021766768.1">
    <property type="nucleotide sequence ID" value="XM_021911076.1"/>
</dbReference>
<dbReference type="InterPro" id="IPR046960">
    <property type="entry name" value="PPR_At4g14850-like_plant"/>
</dbReference>
<evidence type="ECO:0000256" key="2">
    <source>
        <dbReference type="ARBA" id="ARBA00061659"/>
    </source>
</evidence>
<dbReference type="GO" id="GO:0005739">
    <property type="term" value="C:mitochondrion"/>
    <property type="evidence" value="ECO:0007669"/>
    <property type="project" value="UniProtKB-ARBA"/>
</dbReference>
<gene>
    <name evidence="4" type="primary">LOC110731232</name>
</gene>
<dbReference type="InterPro" id="IPR011990">
    <property type="entry name" value="TPR-like_helical_dom_sf"/>
</dbReference>
<feature type="repeat" description="PPR" evidence="3">
    <location>
        <begin position="61"/>
        <end position="95"/>
    </location>
</feature>
<dbReference type="Gene3D" id="1.25.40.10">
    <property type="entry name" value="Tetratricopeptide repeat domain"/>
    <property type="match status" value="4"/>
</dbReference>
<dbReference type="InterPro" id="IPR046848">
    <property type="entry name" value="E_motif"/>
</dbReference>
<evidence type="ECO:0000256" key="3">
    <source>
        <dbReference type="PROSITE-ProRule" id="PRU00708"/>
    </source>
</evidence>
<evidence type="ECO:0000256" key="1">
    <source>
        <dbReference type="ARBA" id="ARBA00022737"/>
    </source>
</evidence>
<dbReference type="NCBIfam" id="TIGR00756">
    <property type="entry name" value="PPR"/>
    <property type="match status" value="6"/>
</dbReference>
<reference evidence="4" key="2">
    <citation type="submission" date="2021-03" db="UniProtKB">
        <authorList>
            <consortium name="EnsemblPlants"/>
        </authorList>
    </citation>
    <scope>IDENTIFICATION</scope>
</reference>
<dbReference type="Gramene" id="AUR62021838-RA">
    <property type="protein sequence ID" value="AUR62021838-RA:cds"/>
    <property type="gene ID" value="AUR62021838"/>
</dbReference>
<dbReference type="Proteomes" id="UP000596660">
    <property type="component" value="Unplaced"/>
</dbReference>
<dbReference type="GO" id="GO:0099402">
    <property type="term" value="P:plant organ development"/>
    <property type="evidence" value="ECO:0007669"/>
    <property type="project" value="UniProtKB-ARBA"/>
</dbReference>
<evidence type="ECO:0000313" key="4">
    <source>
        <dbReference type="EnsemblPlants" id="AUR62021838-RA:cds"/>
    </source>
</evidence>
<name>A0A803M1K6_CHEQI</name>
<accession>A0A803M1K6</accession>
<dbReference type="AlphaFoldDB" id="A0A803M1K6"/>
<dbReference type="Pfam" id="PF01535">
    <property type="entry name" value="PPR"/>
    <property type="match status" value="4"/>
</dbReference>
<reference evidence="4" key="1">
    <citation type="journal article" date="2017" name="Nature">
        <title>The genome of Chenopodium quinoa.</title>
        <authorList>
            <person name="Jarvis D.E."/>
            <person name="Ho Y.S."/>
            <person name="Lightfoot D.J."/>
            <person name="Schmoeckel S.M."/>
            <person name="Li B."/>
            <person name="Borm T.J.A."/>
            <person name="Ohyanagi H."/>
            <person name="Mineta K."/>
            <person name="Michell C.T."/>
            <person name="Saber N."/>
            <person name="Kharbatia N.M."/>
            <person name="Rupper R.R."/>
            <person name="Sharp A.R."/>
            <person name="Dally N."/>
            <person name="Boughton B.A."/>
            <person name="Woo Y.H."/>
            <person name="Gao G."/>
            <person name="Schijlen E.G.W.M."/>
            <person name="Guo X."/>
            <person name="Momin A.A."/>
            <person name="Negrao S."/>
            <person name="Al-Babili S."/>
            <person name="Gehring C."/>
            <person name="Roessner U."/>
            <person name="Jung C."/>
            <person name="Murphy K."/>
            <person name="Arold S.T."/>
            <person name="Gojobori T."/>
            <person name="van der Linden C.G."/>
            <person name="van Loo E.N."/>
            <person name="Jellen E.N."/>
            <person name="Maughan P.J."/>
            <person name="Tester M."/>
        </authorList>
    </citation>
    <scope>NUCLEOTIDE SEQUENCE [LARGE SCALE GENOMIC DNA]</scope>
    <source>
        <strain evidence="4">cv. PI 614886</strain>
    </source>
</reference>
<protein>
    <recommendedName>
        <fullName evidence="6">Pentatricopeptide repeat-containing protein</fullName>
    </recommendedName>
</protein>
<dbReference type="GO" id="GO:0009451">
    <property type="term" value="P:RNA modification"/>
    <property type="evidence" value="ECO:0007669"/>
    <property type="project" value="InterPro"/>
</dbReference>
<feature type="repeat" description="PPR" evidence="3">
    <location>
        <begin position="468"/>
        <end position="502"/>
    </location>
</feature>
<dbReference type="Pfam" id="PF13041">
    <property type="entry name" value="PPR_2"/>
    <property type="match status" value="3"/>
</dbReference>
<proteinExistence type="inferred from homology"/>
<dbReference type="InterPro" id="IPR002885">
    <property type="entry name" value="PPR_rpt"/>
</dbReference>
<comment type="similarity">
    <text evidence="2">Belongs to the PPR family. PCMP-E subfamily.</text>
</comment>
<evidence type="ECO:0008006" key="6">
    <source>
        <dbReference type="Google" id="ProtNLM"/>
    </source>
</evidence>
<keyword evidence="1" id="KW-0677">Repeat</keyword>
<dbReference type="PANTHER" id="PTHR47926:SF372">
    <property type="entry name" value="PENTATRICOPEPTIDE REPEAT-CONTAINING PROTEIN"/>
    <property type="match status" value="1"/>
</dbReference>
<feature type="repeat" description="PPR" evidence="3">
    <location>
        <begin position="162"/>
        <end position="196"/>
    </location>
</feature>
<dbReference type="OrthoDB" id="1929236at2759"/>
<dbReference type="Pfam" id="PF20431">
    <property type="entry name" value="E_motif"/>
    <property type="match status" value="1"/>
</dbReference>
<dbReference type="PANTHER" id="PTHR47926">
    <property type="entry name" value="PENTATRICOPEPTIDE REPEAT-CONTAINING PROTEIN"/>
    <property type="match status" value="1"/>
</dbReference>
<evidence type="ECO:0000313" key="5">
    <source>
        <dbReference type="Proteomes" id="UP000596660"/>
    </source>
</evidence>
<dbReference type="GeneID" id="110731232"/>
<dbReference type="SMR" id="A0A803M1K6"/>
<keyword evidence="5" id="KW-1185">Reference proteome</keyword>
<dbReference type="EnsemblPlants" id="AUR62021838-RA">
    <property type="protein sequence ID" value="AUR62021838-RA:cds"/>
    <property type="gene ID" value="AUR62021838"/>
</dbReference>
<dbReference type="OMA" id="AYSQCGS"/>
<dbReference type="GO" id="GO:0003723">
    <property type="term" value="F:RNA binding"/>
    <property type="evidence" value="ECO:0007669"/>
    <property type="project" value="InterPro"/>
</dbReference>
<organism evidence="4 5">
    <name type="scientific">Chenopodium quinoa</name>
    <name type="common">Quinoa</name>
    <dbReference type="NCBI Taxonomy" id="63459"/>
    <lineage>
        <taxon>Eukaryota</taxon>
        <taxon>Viridiplantae</taxon>
        <taxon>Streptophyta</taxon>
        <taxon>Embryophyta</taxon>
        <taxon>Tracheophyta</taxon>
        <taxon>Spermatophyta</taxon>
        <taxon>Magnoliopsida</taxon>
        <taxon>eudicotyledons</taxon>
        <taxon>Gunneridae</taxon>
        <taxon>Pentapetalae</taxon>
        <taxon>Caryophyllales</taxon>
        <taxon>Chenopodiaceae</taxon>
        <taxon>Chenopodioideae</taxon>
        <taxon>Atripliceae</taxon>
        <taxon>Chenopodium</taxon>
    </lineage>
</organism>
<feature type="repeat" description="PPR" evidence="3">
    <location>
        <begin position="367"/>
        <end position="401"/>
    </location>
</feature>
<dbReference type="FunFam" id="1.25.40.10:FF:000158">
    <property type="entry name" value="pentatricopeptide repeat-containing protein At2g33680"/>
    <property type="match status" value="1"/>
</dbReference>
<dbReference type="KEGG" id="cqi:110731232"/>
<dbReference type="PROSITE" id="PS51375">
    <property type="entry name" value="PPR"/>
    <property type="match status" value="7"/>
</dbReference>
<sequence>MRTLRLVVKSCFYEVPSLHCYALKLGTIESTYDANVILSGYTKHGHLKIAHQLFDEMSRRDTVSWNTMIAGYVNSGSFGLSWDLLIDMRRRGFAADEYTFGSILKGVASNGEFICGEQLHSMVIKVGSQSDVYTASSLLDMYAKCGRIEDAYSVFKIMPNRSSVSWNAMIAGFVEQADFETAFELFDGMGKEGAKIQDGTVAPVLTLLNDPDYVRLTIQLHSKIIRLGLSTNNIVCNALLTSYSECGSLEYAEKMFYGAFDVHDLVTWNSMLGAYLLHNKESLAFKVFIDMQLFGFEPDIYTYTSVVRACFKEAHQLYGKCVHCLIIKRGLESSTAIANALIAMYMKSTEKAVADALRLFESIDPKDSVSWNSVVTGFSQFGLNEDAIKFFGKMRSHNYGIDHYSLSAVLRSCADLAALQLGRQVHVLTLKSGFETNEHVAGSLIFMYTKCGLLDDARKSFEETPKDSPITWNFIIFGYAQHGQGKIALELFHQMTESKVKLDHVTFVAVLTACSHMGWVEEGRNVLKTMESKYGIPLRMEHYACAIDMFGRAGLLGEVKSLVKSMPFEPDIMVWKTILGACRSCGDVEYATEVANHLLEIAPQEHCSYVILSEMYVRLKKWEEKANLTRLMRERGIRKVPGSSWIEINNEAHAFNAEDNCHPNVKEIYDTLEGITKEIKMLKDASNLEISVEEWAVLNGCCG</sequence>
<feature type="repeat" description="PPR" evidence="3">
    <location>
        <begin position="30"/>
        <end position="60"/>
    </location>
</feature>